<evidence type="ECO:0000256" key="1">
    <source>
        <dbReference type="ARBA" id="ARBA00004377"/>
    </source>
</evidence>
<dbReference type="Pfam" id="PF25994">
    <property type="entry name" value="HH_AprE"/>
    <property type="match status" value="1"/>
</dbReference>
<dbReference type="AlphaFoldDB" id="A0A418VL38"/>
<keyword evidence="7" id="KW-1133">Transmembrane helix</keyword>
<dbReference type="NCBIfam" id="TIGR01843">
    <property type="entry name" value="type_I_hlyD"/>
    <property type="match status" value="1"/>
</dbReference>
<dbReference type="RefSeq" id="WP_119834121.1">
    <property type="nucleotide sequence ID" value="NZ_QYUL01000006.1"/>
</dbReference>
<evidence type="ECO:0000256" key="2">
    <source>
        <dbReference type="ARBA" id="ARBA00009477"/>
    </source>
</evidence>
<evidence type="ECO:0000313" key="13">
    <source>
        <dbReference type="EMBL" id="RJF76769.1"/>
    </source>
</evidence>
<dbReference type="PANTHER" id="PTHR30386">
    <property type="entry name" value="MEMBRANE FUSION SUBUNIT OF EMRAB-TOLC MULTIDRUG EFFLUX PUMP"/>
    <property type="match status" value="1"/>
</dbReference>
<dbReference type="Proteomes" id="UP000283458">
    <property type="component" value="Unassembled WGS sequence"/>
</dbReference>
<feature type="coiled-coil region" evidence="10">
    <location>
        <begin position="118"/>
        <end position="145"/>
    </location>
</feature>
<dbReference type="OrthoDB" id="9810980at2"/>
<keyword evidence="4 9" id="KW-1003">Cell membrane</keyword>
<keyword evidence="5 9" id="KW-0997">Cell inner membrane</keyword>
<comment type="subcellular location">
    <subcellularLocation>
        <location evidence="1 9">Cell inner membrane</location>
        <topology evidence="1 9">Single-pass membrane protein</topology>
    </subcellularLocation>
</comment>
<evidence type="ECO:0000256" key="8">
    <source>
        <dbReference type="ARBA" id="ARBA00023136"/>
    </source>
</evidence>
<evidence type="ECO:0000256" key="3">
    <source>
        <dbReference type="ARBA" id="ARBA00022448"/>
    </source>
</evidence>
<comment type="caution">
    <text evidence="13">The sequence shown here is derived from an EMBL/GenBank/DDBJ whole genome shotgun (WGS) entry which is preliminary data.</text>
</comment>
<organism evidence="13 14">
    <name type="scientific">Azospirillum cavernae</name>
    <dbReference type="NCBI Taxonomy" id="2320860"/>
    <lineage>
        <taxon>Bacteria</taxon>
        <taxon>Pseudomonadati</taxon>
        <taxon>Pseudomonadota</taxon>
        <taxon>Alphaproteobacteria</taxon>
        <taxon>Rhodospirillales</taxon>
        <taxon>Azospirillaceae</taxon>
        <taxon>Azospirillum</taxon>
    </lineage>
</organism>
<dbReference type="SUPFAM" id="SSF111369">
    <property type="entry name" value="HlyD-like secretion proteins"/>
    <property type="match status" value="1"/>
</dbReference>
<keyword evidence="6" id="KW-0812">Transmembrane</keyword>
<comment type="similarity">
    <text evidence="2 9">Belongs to the membrane fusion protein (MFP) (TC 8.A.1) family.</text>
</comment>
<sequence length="467" mass="51047">MSLVQIKPSSRELEEADRSIADFQSDTSEIENQPEPMLTRLTLYVTTGLIVTAIVWASLARIDRVVSATGRLVSTETPIVIQSFETAILKSIKVRAGDIVKAGQVLATIDPTFAQSDIGQITVRLQTAEAAISRLEAELAGQTYKPPSDLPPELAIGQLGLWRNRQAQFNAQVLSYNERIARSQATMASSAIQITNLTAQLQKWKEIEDIRNTLAASQVGSKLNALAATANRLDIDRSLTTAKATEQQSRHELDDMKAQREAFIQQWSNTIAQELMQQRTERDVLSEQMAKAKKRQELVTLTAPVDAVVLEVANRSVNSIAQAAEPLFTLVPINAPLEASVQIDGREIGFIREGDTVALKFDTYNYLEHGAAQGVVRTISDDSFSRNDRTSGIAKADGGAATTGSGSGLFYRAQIKLTNVDLRNVPEGFRLVPGLPLTADVKVGNRTIIAYFLKPLMGSINESMREP</sequence>
<gene>
    <name evidence="13" type="ORF">D3877_28170</name>
</gene>
<dbReference type="Pfam" id="PF26002">
    <property type="entry name" value="Beta-barrel_AprE"/>
    <property type="match status" value="1"/>
</dbReference>
<accession>A0A418VL38</accession>
<proteinExistence type="inferred from homology"/>
<dbReference type="InterPro" id="IPR058781">
    <property type="entry name" value="HH_AprE-like"/>
</dbReference>
<keyword evidence="8" id="KW-0472">Membrane</keyword>
<evidence type="ECO:0000256" key="9">
    <source>
        <dbReference type="RuleBase" id="RU365093"/>
    </source>
</evidence>
<dbReference type="PRINTS" id="PR01490">
    <property type="entry name" value="RTXTOXIND"/>
</dbReference>
<feature type="domain" description="AprE-like long alpha-helical hairpin" evidence="11">
    <location>
        <begin position="114"/>
        <end position="294"/>
    </location>
</feature>
<evidence type="ECO:0000256" key="10">
    <source>
        <dbReference type="SAM" id="Coils"/>
    </source>
</evidence>
<name>A0A418VL38_9PROT</name>
<dbReference type="EMBL" id="QYUL01000006">
    <property type="protein sequence ID" value="RJF76769.1"/>
    <property type="molecule type" value="Genomic_DNA"/>
</dbReference>
<evidence type="ECO:0000313" key="14">
    <source>
        <dbReference type="Proteomes" id="UP000283458"/>
    </source>
</evidence>
<evidence type="ECO:0000256" key="6">
    <source>
        <dbReference type="ARBA" id="ARBA00022692"/>
    </source>
</evidence>
<evidence type="ECO:0000256" key="4">
    <source>
        <dbReference type="ARBA" id="ARBA00022475"/>
    </source>
</evidence>
<evidence type="ECO:0000259" key="12">
    <source>
        <dbReference type="Pfam" id="PF26002"/>
    </source>
</evidence>
<keyword evidence="10" id="KW-0175">Coiled coil</keyword>
<dbReference type="PANTHER" id="PTHR30386:SF27">
    <property type="entry name" value="MEMBRANE FUSION PROTEIN (MFP) FAMILY PROTEIN"/>
    <property type="match status" value="1"/>
</dbReference>
<dbReference type="InterPro" id="IPR010129">
    <property type="entry name" value="T1SS_HlyD"/>
</dbReference>
<evidence type="ECO:0000259" key="11">
    <source>
        <dbReference type="Pfam" id="PF25994"/>
    </source>
</evidence>
<dbReference type="InterPro" id="IPR058982">
    <property type="entry name" value="Beta-barrel_AprE"/>
</dbReference>
<dbReference type="GO" id="GO:0005886">
    <property type="term" value="C:plasma membrane"/>
    <property type="evidence" value="ECO:0007669"/>
    <property type="project" value="UniProtKB-SubCell"/>
</dbReference>
<dbReference type="Gene3D" id="2.40.50.100">
    <property type="match status" value="1"/>
</dbReference>
<keyword evidence="14" id="KW-1185">Reference proteome</keyword>
<dbReference type="InterPro" id="IPR050739">
    <property type="entry name" value="MFP"/>
</dbReference>
<feature type="domain" description="AprE-like beta-barrel" evidence="12">
    <location>
        <begin position="338"/>
        <end position="444"/>
    </location>
</feature>
<protein>
    <recommendedName>
        <fullName evidence="9">Membrane fusion protein (MFP) family protein</fullName>
    </recommendedName>
</protein>
<reference evidence="13 14" key="1">
    <citation type="submission" date="2018-09" db="EMBL/GenBank/DDBJ databases">
        <authorList>
            <person name="Zhu H."/>
        </authorList>
    </citation>
    <scope>NUCLEOTIDE SEQUENCE [LARGE SCALE GENOMIC DNA]</scope>
    <source>
        <strain evidence="13 14">K2W22B-5</strain>
    </source>
</reference>
<dbReference type="GO" id="GO:0015031">
    <property type="term" value="P:protein transport"/>
    <property type="evidence" value="ECO:0007669"/>
    <property type="project" value="InterPro"/>
</dbReference>
<evidence type="ECO:0000256" key="7">
    <source>
        <dbReference type="ARBA" id="ARBA00022989"/>
    </source>
</evidence>
<evidence type="ECO:0000256" key="5">
    <source>
        <dbReference type="ARBA" id="ARBA00022519"/>
    </source>
</evidence>
<keyword evidence="3 9" id="KW-0813">Transport</keyword>